<sequence length="129" mass="14981">MYLNNLNKNVTRKSINEMSDGHLKRKQSFVSLEDAGEEDECEKLLRKVKKIKQDILNLKHSYTTSKKRDLEHMNALNHNANIINQECKIFMKNSILENKDTINDLYMGGTPSDDNEIQNSEESYLESDT</sequence>
<dbReference type="AlphaFoldDB" id="A0A154P721"/>
<accession>A0A154P721</accession>
<evidence type="ECO:0000313" key="2">
    <source>
        <dbReference type="EMBL" id="KZC07677.1"/>
    </source>
</evidence>
<feature type="region of interest" description="Disordered" evidence="1">
    <location>
        <begin position="106"/>
        <end position="129"/>
    </location>
</feature>
<evidence type="ECO:0000313" key="3">
    <source>
        <dbReference type="Proteomes" id="UP000076502"/>
    </source>
</evidence>
<protein>
    <submittedName>
        <fullName evidence="2">Uncharacterized protein</fullName>
    </submittedName>
</protein>
<gene>
    <name evidence="2" type="ORF">WN55_07997</name>
</gene>
<dbReference type="EMBL" id="KQ434829">
    <property type="protein sequence ID" value="KZC07677.1"/>
    <property type="molecule type" value="Genomic_DNA"/>
</dbReference>
<reference evidence="2 3" key="1">
    <citation type="submission" date="2015-07" db="EMBL/GenBank/DDBJ databases">
        <title>The genome of Dufourea novaeangliae.</title>
        <authorList>
            <person name="Pan H."/>
            <person name="Kapheim K."/>
        </authorList>
    </citation>
    <scope>NUCLEOTIDE SEQUENCE [LARGE SCALE GENOMIC DNA]</scope>
    <source>
        <strain evidence="2">0120121106</strain>
        <tissue evidence="2">Whole body</tissue>
    </source>
</reference>
<name>A0A154P721_DUFNO</name>
<organism evidence="2 3">
    <name type="scientific">Dufourea novaeangliae</name>
    <name type="common">Sweat bee</name>
    <dbReference type="NCBI Taxonomy" id="178035"/>
    <lineage>
        <taxon>Eukaryota</taxon>
        <taxon>Metazoa</taxon>
        <taxon>Ecdysozoa</taxon>
        <taxon>Arthropoda</taxon>
        <taxon>Hexapoda</taxon>
        <taxon>Insecta</taxon>
        <taxon>Pterygota</taxon>
        <taxon>Neoptera</taxon>
        <taxon>Endopterygota</taxon>
        <taxon>Hymenoptera</taxon>
        <taxon>Apocrita</taxon>
        <taxon>Aculeata</taxon>
        <taxon>Apoidea</taxon>
        <taxon>Anthophila</taxon>
        <taxon>Halictidae</taxon>
        <taxon>Rophitinae</taxon>
        <taxon>Dufourea</taxon>
    </lineage>
</organism>
<keyword evidence="3" id="KW-1185">Reference proteome</keyword>
<evidence type="ECO:0000256" key="1">
    <source>
        <dbReference type="SAM" id="MobiDB-lite"/>
    </source>
</evidence>
<proteinExistence type="predicted"/>
<dbReference type="Proteomes" id="UP000076502">
    <property type="component" value="Unassembled WGS sequence"/>
</dbReference>